<dbReference type="EMBL" id="VUMN01000019">
    <property type="protein sequence ID" value="MSS58909.1"/>
    <property type="molecule type" value="Genomic_DNA"/>
</dbReference>
<comment type="caution">
    <text evidence="2">The sequence shown here is derived from an EMBL/GenBank/DDBJ whole genome shotgun (WGS) entry which is preliminary data.</text>
</comment>
<evidence type="ECO:0000313" key="2">
    <source>
        <dbReference type="EMBL" id="MSS58909.1"/>
    </source>
</evidence>
<evidence type="ECO:0000256" key="1">
    <source>
        <dbReference type="SAM" id="SignalP"/>
    </source>
</evidence>
<dbReference type="Proteomes" id="UP000461880">
    <property type="component" value="Unassembled WGS sequence"/>
</dbReference>
<dbReference type="PROSITE" id="PS51257">
    <property type="entry name" value="PROKAR_LIPOPROTEIN"/>
    <property type="match status" value="1"/>
</dbReference>
<dbReference type="InterPro" id="IPR036249">
    <property type="entry name" value="Thioredoxin-like_sf"/>
</dbReference>
<feature type="chain" id="PRO_5039131966" description="Thioredoxin domain-containing protein" evidence="1">
    <location>
        <begin position="25"/>
        <end position="176"/>
    </location>
</feature>
<organism evidence="2 3">
    <name type="scientific">Stecheria intestinalis</name>
    <dbReference type="NCBI Taxonomy" id="2606630"/>
    <lineage>
        <taxon>Bacteria</taxon>
        <taxon>Bacillati</taxon>
        <taxon>Bacillota</taxon>
        <taxon>Erysipelotrichia</taxon>
        <taxon>Erysipelotrichales</taxon>
        <taxon>Erysipelotrichaceae</taxon>
        <taxon>Stecheria</taxon>
    </lineage>
</organism>
<dbReference type="RefSeq" id="WP_154504918.1">
    <property type="nucleotide sequence ID" value="NZ_VUMN01000019.1"/>
</dbReference>
<keyword evidence="1" id="KW-0732">Signal</keyword>
<dbReference type="AlphaFoldDB" id="A0A7X2TFM7"/>
<dbReference type="SUPFAM" id="SSF52833">
    <property type="entry name" value="Thioredoxin-like"/>
    <property type="match status" value="1"/>
</dbReference>
<reference evidence="2 3" key="1">
    <citation type="submission" date="2019-08" db="EMBL/GenBank/DDBJ databases">
        <title>In-depth cultivation of the pig gut microbiome towards novel bacterial diversity and tailored functional studies.</title>
        <authorList>
            <person name="Wylensek D."/>
            <person name="Hitch T.C.A."/>
            <person name="Clavel T."/>
        </authorList>
    </citation>
    <scope>NUCLEOTIDE SEQUENCE [LARGE SCALE GENOMIC DNA]</scope>
    <source>
        <strain evidence="2 3">Oil+RF-744-GAM-WT-6</strain>
    </source>
</reference>
<dbReference type="Gene3D" id="3.40.30.10">
    <property type="entry name" value="Glutaredoxin"/>
    <property type="match status" value="1"/>
</dbReference>
<proteinExistence type="predicted"/>
<feature type="signal peptide" evidence="1">
    <location>
        <begin position="1"/>
        <end position="24"/>
    </location>
</feature>
<dbReference type="CDD" id="cd02947">
    <property type="entry name" value="TRX_family"/>
    <property type="match status" value="1"/>
</dbReference>
<gene>
    <name evidence="2" type="ORF">FYJ51_08310</name>
</gene>
<sequence length="176" mass="19473">MRKPGLLWLAGVLLLSGCDSQSYADMSGYSLARQTSFYETETADFLKAMEDGETMTVFFGFESCPFCQTAVPLLAKAAADTGRKVFYINTRQDPEWTSNQDLPGYDLVVQQLSEYLLTDENGEAQLYVPAVFFIRDGAVISAVNGTGTDDAELTDSEELKLYETYVNGFLAEKQSD</sequence>
<evidence type="ECO:0008006" key="4">
    <source>
        <dbReference type="Google" id="ProtNLM"/>
    </source>
</evidence>
<accession>A0A7X2TFM7</accession>
<evidence type="ECO:0000313" key="3">
    <source>
        <dbReference type="Proteomes" id="UP000461880"/>
    </source>
</evidence>
<name>A0A7X2TFM7_9FIRM</name>
<protein>
    <recommendedName>
        <fullName evidence="4">Thioredoxin domain-containing protein</fullName>
    </recommendedName>
</protein>
<keyword evidence="3" id="KW-1185">Reference proteome</keyword>